<feature type="region of interest" description="Disordered" evidence="1">
    <location>
        <begin position="104"/>
        <end position="129"/>
    </location>
</feature>
<dbReference type="RefSeq" id="WP_278157808.1">
    <property type="nucleotide sequence ID" value="NZ_CP121252.1"/>
</dbReference>
<organism evidence="2 3">
    <name type="scientific">Citricoccus muralis</name>
    <dbReference type="NCBI Taxonomy" id="169134"/>
    <lineage>
        <taxon>Bacteria</taxon>
        <taxon>Bacillati</taxon>
        <taxon>Actinomycetota</taxon>
        <taxon>Actinomycetes</taxon>
        <taxon>Micrococcales</taxon>
        <taxon>Micrococcaceae</taxon>
        <taxon>Citricoccus</taxon>
    </lineage>
</organism>
<protein>
    <submittedName>
        <fullName evidence="2">Uncharacterized protein</fullName>
    </submittedName>
</protein>
<accession>A0ABY8H6R1</accession>
<gene>
    <name evidence="2" type="ORF">P8192_00865</name>
</gene>
<feature type="compositionally biased region" description="Polar residues" evidence="1">
    <location>
        <begin position="107"/>
        <end position="126"/>
    </location>
</feature>
<name>A0ABY8H6R1_9MICC</name>
<evidence type="ECO:0000313" key="3">
    <source>
        <dbReference type="Proteomes" id="UP001219037"/>
    </source>
</evidence>
<keyword evidence="3" id="KW-1185">Reference proteome</keyword>
<evidence type="ECO:0000256" key="1">
    <source>
        <dbReference type="SAM" id="MobiDB-lite"/>
    </source>
</evidence>
<dbReference type="EMBL" id="CP121252">
    <property type="protein sequence ID" value="WFP16711.1"/>
    <property type="molecule type" value="Genomic_DNA"/>
</dbReference>
<proteinExistence type="predicted"/>
<dbReference type="Proteomes" id="UP001219037">
    <property type="component" value="Chromosome"/>
</dbReference>
<reference evidence="2 3" key="1">
    <citation type="submission" date="2023-04" db="EMBL/GenBank/DDBJ databases">
        <title>Funneling lignin-derived compounds into biodiesel using alkali-halophilic Citricoccus sp. P2.</title>
        <authorList>
            <person name="Luo C.-B."/>
        </authorList>
    </citation>
    <scope>NUCLEOTIDE SEQUENCE [LARGE SCALE GENOMIC DNA]</scope>
    <source>
        <strain evidence="2 3">P2</strain>
    </source>
</reference>
<sequence>MSLTADSSVHEDTAPAETAEVVAELTRRVDELSQELLDAYRREEILIKQVDALQTRQQQTTQEPVTDAALQRKLESVEAQNADLRFELSSVRVAAAAAHAELRSLHQGTSSTSANSKNDQSSQSDVSALRRRYRQLRRKVARVVRPS</sequence>
<evidence type="ECO:0000313" key="2">
    <source>
        <dbReference type="EMBL" id="WFP16711.1"/>
    </source>
</evidence>